<accession>A0A286RJB8</accession>
<keyword evidence="1" id="KW-0812">Transmembrane</keyword>
<keyword evidence="1" id="KW-1133">Transmembrane helix</keyword>
<keyword evidence="1" id="KW-0472">Membrane</keyword>
<feature type="transmembrane region" description="Helical" evidence="1">
    <location>
        <begin position="81"/>
        <end position="100"/>
    </location>
</feature>
<organism evidence="2 3">
    <name type="scientific">Thermogutta terrifontis</name>
    <dbReference type="NCBI Taxonomy" id="1331910"/>
    <lineage>
        <taxon>Bacteria</taxon>
        <taxon>Pseudomonadati</taxon>
        <taxon>Planctomycetota</taxon>
        <taxon>Planctomycetia</taxon>
        <taxon>Pirellulales</taxon>
        <taxon>Thermoguttaceae</taxon>
        <taxon>Thermogutta</taxon>
    </lineage>
</organism>
<reference evidence="2 3" key="1">
    <citation type="journal article" name="Front. Microbiol.">
        <title>Sugar Metabolism of the First Thermophilic Planctomycete Thermogutta terrifontis: Comparative Genomic and Transcriptomic Approaches.</title>
        <authorList>
            <person name="Elcheninov A.G."/>
            <person name="Menzel P."/>
            <person name="Gudbergsdottir S.R."/>
            <person name="Slesarev A.I."/>
            <person name="Kadnikov V.V."/>
            <person name="Krogh A."/>
            <person name="Bonch-Osmolovskaya E.A."/>
            <person name="Peng X."/>
            <person name="Kublanov I.V."/>
        </authorList>
    </citation>
    <scope>NUCLEOTIDE SEQUENCE [LARGE SCALE GENOMIC DNA]</scope>
    <source>
        <strain evidence="2 3">R1</strain>
    </source>
</reference>
<feature type="transmembrane region" description="Helical" evidence="1">
    <location>
        <begin position="141"/>
        <end position="165"/>
    </location>
</feature>
<dbReference type="Proteomes" id="UP000215086">
    <property type="component" value="Chromosome"/>
</dbReference>
<dbReference type="AlphaFoldDB" id="A0A286RJB8"/>
<feature type="transmembrane region" description="Helical" evidence="1">
    <location>
        <begin position="45"/>
        <end position="69"/>
    </location>
</feature>
<dbReference type="EMBL" id="CP018477">
    <property type="protein sequence ID" value="ASV76060.1"/>
    <property type="molecule type" value="Genomic_DNA"/>
</dbReference>
<evidence type="ECO:0000256" key="1">
    <source>
        <dbReference type="SAM" id="Phobius"/>
    </source>
</evidence>
<evidence type="ECO:0000313" key="2">
    <source>
        <dbReference type="EMBL" id="ASV76060.1"/>
    </source>
</evidence>
<feature type="transmembrane region" description="Helical" evidence="1">
    <location>
        <begin position="177"/>
        <end position="201"/>
    </location>
</feature>
<keyword evidence="3" id="KW-1185">Reference proteome</keyword>
<name>A0A286RJB8_9BACT</name>
<gene>
    <name evidence="2" type="ORF">THTE_3458</name>
</gene>
<sequence>MFGRSSLTWYLRGVASVSPILVYFPLFCVLVLSLIHGSWDPTLFSVTFVTGIVVSLAILYVAAYYVYRVYNDSHLTPDQKIIWALLLLGFAPIGCPLFWWTMDKPQTSDFTDELTKSVAVQRQPCHNAEEHGGQKPTHGRAATLILGAASLGWLLFAGAFVLVMFSILIEWKPPPTIGFGVILVAGIGGFATMTVVAYFLYHVSRNGYLRPDQRKFWALVLVLLWPLAAPAYWYCHIYKATRANRKCPQSTNIARS</sequence>
<feature type="transmembrane region" description="Helical" evidence="1">
    <location>
        <begin position="20"/>
        <end position="39"/>
    </location>
</feature>
<dbReference type="RefSeq" id="WP_157732103.1">
    <property type="nucleotide sequence ID" value="NZ_CP018477.1"/>
</dbReference>
<protein>
    <submittedName>
        <fullName evidence="2">Uncharacterized protein</fullName>
    </submittedName>
</protein>
<dbReference type="KEGG" id="ttf:THTE_3458"/>
<evidence type="ECO:0000313" key="3">
    <source>
        <dbReference type="Proteomes" id="UP000215086"/>
    </source>
</evidence>
<proteinExistence type="predicted"/>
<feature type="transmembrane region" description="Helical" evidence="1">
    <location>
        <begin position="216"/>
        <end position="235"/>
    </location>
</feature>